<dbReference type="InterPro" id="IPR032639">
    <property type="entry name" value="Tex_YqgF"/>
</dbReference>
<dbReference type="GO" id="GO:0006139">
    <property type="term" value="P:nucleobase-containing compound metabolic process"/>
    <property type="evidence" value="ECO:0007669"/>
    <property type="project" value="InterPro"/>
</dbReference>
<dbReference type="InterPro" id="IPR003029">
    <property type="entry name" value="S1_domain"/>
</dbReference>
<dbReference type="Gene3D" id="1.10.3500.10">
    <property type="entry name" value="Tex N-terminal region-like"/>
    <property type="match status" value="1"/>
</dbReference>
<dbReference type="Proteomes" id="UP000256405">
    <property type="component" value="Unassembled WGS sequence"/>
</dbReference>
<dbReference type="SUPFAM" id="SSF47781">
    <property type="entry name" value="RuvA domain 2-like"/>
    <property type="match status" value="2"/>
</dbReference>
<accession>A0A3E0DMR8</accession>
<reference evidence="4 5" key="1">
    <citation type="submission" date="2018-08" db="EMBL/GenBank/DDBJ databases">
        <title>Genomic Encyclopedia of Archaeal and Bacterial Type Strains, Phase II (KMG-II): from individual species to whole genera.</title>
        <authorList>
            <person name="Goeker M."/>
        </authorList>
    </citation>
    <scope>NUCLEOTIDE SEQUENCE [LARGE SCALE GENOMIC DNA]</scope>
    <source>
        <strain evidence="4 5">DSM 15986</strain>
    </source>
</reference>
<gene>
    <name evidence="4" type="ORF">C8N25_11863</name>
</gene>
<feature type="coiled-coil region" evidence="1">
    <location>
        <begin position="156"/>
        <end position="183"/>
    </location>
</feature>
<dbReference type="Pfam" id="PF16921">
    <property type="entry name" value="Tex_YqgF"/>
    <property type="match status" value="1"/>
</dbReference>
<dbReference type="Gene3D" id="2.40.50.140">
    <property type="entry name" value="Nucleic acid-binding proteins"/>
    <property type="match status" value="1"/>
</dbReference>
<dbReference type="InterPro" id="IPR055179">
    <property type="entry name" value="Tex-like_central_region"/>
</dbReference>
<dbReference type="Pfam" id="PF00575">
    <property type="entry name" value="S1"/>
    <property type="match status" value="1"/>
</dbReference>
<dbReference type="OrthoDB" id="9804714at2"/>
<evidence type="ECO:0000256" key="1">
    <source>
        <dbReference type="SAM" id="Coils"/>
    </source>
</evidence>
<dbReference type="EMBL" id="QUNF01000018">
    <property type="protein sequence ID" value="REG83418.1"/>
    <property type="molecule type" value="Genomic_DNA"/>
</dbReference>
<dbReference type="PROSITE" id="PS50126">
    <property type="entry name" value="S1"/>
    <property type="match status" value="1"/>
</dbReference>
<dbReference type="Gene3D" id="1.10.10.650">
    <property type="entry name" value="RuvA domain 2-like"/>
    <property type="match status" value="1"/>
</dbReference>
<dbReference type="Pfam" id="PF12836">
    <property type="entry name" value="HHH_3"/>
    <property type="match status" value="1"/>
</dbReference>
<dbReference type="GO" id="GO:0005737">
    <property type="term" value="C:cytoplasm"/>
    <property type="evidence" value="ECO:0007669"/>
    <property type="project" value="UniProtKB-ARBA"/>
</dbReference>
<dbReference type="Gene3D" id="1.10.150.310">
    <property type="entry name" value="Tex RuvX-like domain-like"/>
    <property type="match status" value="1"/>
</dbReference>
<protein>
    <recommendedName>
        <fullName evidence="3">S1 motif domain-containing protein</fullName>
    </recommendedName>
</protein>
<dbReference type="Gene3D" id="3.30.420.140">
    <property type="entry name" value="YqgF/RNase H-like domain"/>
    <property type="match status" value="1"/>
</dbReference>
<dbReference type="GO" id="GO:0003735">
    <property type="term" value="F:structural constituent of ribosome"/>
    <property type="evidence" value="ECO:0007669"/>
    <property type="project" value="TreeGrafter"/>
</dbReference>
<dbReference type="InterPro" id="IPR050437">
    <property type="entry name" value="Ribos_protein_bS1-like"/>
</dbReference>
<dbReference type="InterPro" id="IPR012340">
    <property type="entry name" value="NA-bd_OB-fold"/>
</dbReference>
<name>A0A3E0DMR8_9BACT</name>
<evidence type="ECO:0000313" key="5">
    <source>
        <dbReference type="Proteomes" id="UP000256405"/>
    </source>
</evidence>
<dbReference type="InterPro" id="IPR012337">
    <property type="entry name" value="RNaseH-like_sf"/>
</dbReference>
<sequence>MNYEVQIAAELQVRPAQVNATVQLLDEGGTVPFISRYRKEATGELDEVQVAAIRDRVLQLRELAKRKEAVLKSIEEQGKLTSELKAKVEAAETMSKLEDIYLPYKPKRRTKATIAREKGLEPLAEQIFEQNSINLEVEAEKFVDATKEVNSTEEALQGARDIMAEWINEKAELREKMRKLFLDEGVFSSKVLPGKEQEAIKYKDYFEWSEPIKSAPSHRVLAMRRGEKELFLMLDSVPEEASAIYQMEKMILADAANSSVDQVKVAIKDSYKRLLKPSMETEVRLLTKRKADEEAIRVFTENLRQLLLGAPLGEKSVMAIDPGFRTGCKLVCLGPQGQFLHFEAIYPHEPQRRSAEAGMNVKGLVEQFGIEAIAIGNGTAGRETEAFVKSLGLPKSVIVTMVNESGASIYSASDVAREEFPDLDLTVRGAVSIGRRLMDPLAELVKIDPKSIGVGQYQHDVDQNALKNALDDTVMSAVNRVGVEVNLASKQLLTYVSGLGPTLAQNIIDFRNENGPFKSRAQLKKVPRLGDKAFEQAAGFLRISKAKHPLDSSAVHPERYALVEKMAKDVSASVSDLMSSEDLRNRIALKNYVSETVGLPTLQDILEELAKPGRDPRESFEVFAFEESVNSMTDLKVGMKLPGVVTNITAFGAFVDVGVHQDGLVHLSHLADRFIKDPNEVVSVNQKVQVTVMEVDIPRKRVGLSMKADPFAERGKSQGKPAAAKVQKPEEPAGSMADKLAALKGKFGG</sequence>
<dbReference type="SMART" id="SM00316">
    <property type="entry name" value="S1"/>
    <property type="match status" value="1"/>
</dbReference>
<dbReference type="GO" id="GO:0003729">
    <property type="term" value="F:mRNA binding"/>
    <property type="evidence" value="ECO:0007669"/>
    <property type="project" value="UniProtKB-ARBA"/>
</dbReference>
<keyword evidence="5" id="KW-1185">Reference proteome</keyword>
<evidence type="ECO:0000259" key="3">
    <source>
        <dbReference type="PROSITE" id="PS50126"/>
    </source>
</evidence>
<evidence type="ECO:0000313" key="4">
    <source>
        <dbReference type="EMBL" id="REG83418.1"/>
    </source>
</evidence>
<dbReference type="Pfam" id="PF22706">
    <property type="entry name" value="Tex_central_region"/>
    <property type="match status" value="1"/>
</dbReference>
<dbReference type="InterPro" id="IPR018974">
    <property type="entry name" value="Tex-like_N"/>
</dbReference>
<dbReference type="PANTHER" id="PTHR10724">
    <property type="entry name" value="30S RIBOSOMAL PROTEIN S1"/>
    <property type="match status" value="1"/>
</dbReference>
<organism evidence="4 5">
    <name type="scientific">Algoriphagus antarcticus</name>
    <dbReference type="NCBI Taxonomy" id="238540"/>
    <lineage>
        <taxon>Bacteria</taxon>
        <taxon>Pseudomonadati</taxon>
        <taxon>Bacteroidota</taxon>
        <taxon>Cytophagia</taxon>
        <taxon>Cytophagales</taxon>
        <taxon>Cyclobacteriaceae</taxon>
        <taxon>Algoriphagus</taxon>
    </lineage>
</organism>
<dbReference type="InterPro" id="IPR041692">
    <property type="entry name" value="HHH_9"/>
</dbReference>
<dbReference type="PANTHER" id="PTHR10724:SF10">
    <property type="entry name" value="S1 RNA-BINDING DOMAIN-CONTAINING PROTEIN 1"/>
    <property type="match status" value="1"/>
</dbReference>
<dbReference type="Pfam" id="PF17674">
    <property type="entry name" value="HHH_9"/>
    <property type="match status" value="1"/>
</dbReference>
<dbReference type="InterPro" id="IPR006641">
    <property type="entry name" value="YqgF/RNaseH-like_dom"/>
</dbReference>
<dbReference type="SMART" id="SM00732">
    <property type="entry name" value="YqgFc"/>
    <property type="match status" value="1"/>
</dbReference>
<dbReference type="SUPFAM" id="SSF158832">
    <property type="entry name" value="Tex N-terminal region-like"/>
    <property type="match status" value="1"/>
</dbReference>
<feature type="region of interest" description="Disordered" evidence="2">
    <location>
        <begin position="709"/>
        <end position="737"/>
    </location>
</feature>
<dbReference type="SUPFAM" id="SSF50249">
    <property type="entry name" value="Nucleic acid-binding proteins"/>
    <property type="match status" value="1"/>
</dbReference>
<evidence type="ECO:0000256" key="2">
    <source>
        <dbReference type="SAM" id="MobiDB-lite"/>
    </source>
</evidence>
<dbReference type="SUPFAM" id="SSF53098">
    <property type="entry name" value="Ribonuclease H-like"/>
    <property type="match status" value="1"/>
</dbReference>
<dbReference type="InterPro" id="IPR010994">
    <property type="entry name" value="RuvA_2-like"/>
</dbReference>
<proteinExistence type="predicted"/>
<dbReference type="Pfam" id="PF09371">
    <property type="entry name" value="Tex_N"/>
    <property type="match status" value="1"/>
</dbReference>
<dbReference type="FunFam" id="2.40.50.140:FF:000051">
    <property type="entry name" value="RNA-binding transcriptional accessory protein"/>
    <property type="match status" value="1"/>
</dbReference>
<dbReference type="FunFam" id="1.10.150.310:FF:000001">
    <property type="entry name" value="RNA-binding transcriptional accessory protein"/>
    <property type="match status" value="1"/>
</dbReference>
<dbReference type="InterPro" id="IPR023319">
    <property type="entry name" value="Tex-like_HTH_dom_sf"/>
</dbReference>
<keyword evidence="1" id="KW-0175">Coiled coil</keyword>
<comment type="caution">
    <text evidence="4">The sequence shown here is derived from an EMBL/GenBank/DDBJ whole genome shotgun (WGS) entry which is preliminary data.</text>
</comment>
<dbReference type="RefSeq" id="WP_086542772.1">
    <property type="nucleotide sequence ID" value="NZ_MSSW01000053.1"/>
</dbReference>
<dbReference type="InterPro" id="IPR044146">
    <property type="entry name" value="S1_Tex"/>
</dbReference>
<dbReference type="AlphaFoldDB" id="A0A3E0DMR8"/>
<dbReference type="InterPro" id="IPR037027">
    <property type="entry name" value="YqgF/RNaseH-like_dom_sf"/>
</dbReference>
<feature type="domain" description="S1 motif" evidence="3">
    <location>
        <begin position="638"/>
        <end position="707"/>
    </location>
</feature>
<dbReference type="CDD" id="cd05685">
    <property type="entry name" value="S1_Tex"/>
    <property type="match status" value="1"/>
</dbReference>
<dbReference type="FunFam" id="3.30.420.140:FF:000001">
    <property type="entry name" value="RNA-binding transcriptional accessory protein"/>
    <property type="match status" value="1"/>
</dbReference>
<dbReference type="GO" id="GO:0006412">
    <property type="term" value="P:translation"/>
    <property type="evidence" value="ECO:0007669"/>
    <property type="project" value="TreeGrafter"/>
</dbReference>
<dbReference type="FunFam" id="1.10.10.650:FF:000001">
    <property type="entry name" value="S1 RNA-binding domain 1"/>
    <property type="match status" value="1"/>
</dbReference>
<dbReference type="InterPro" id="IPR023323">
    <property type="entry name" value="Tex-like_dom_sf"/>
</dbReference>